<keyword evidence="12" id="KW-1185">Reference proteome</keyword>
<dbReference type="SUPFAM" id="SSF52540">
    <property type="entry name" value="P-loop containing nucleoside triphosphate hydrolases"/>
    <property type="match status" value="2"/>
</dbReference>
<accession>A0A7R8AM97</accession>
<dbReference type="Gene3D" id="3.40.50.300">
    <property type="entry name" value="P-loop containing nucleotide triphosphate hydrolases"/>
    <property type="match status" value="2"/>
</dbReference>
<dbReference type="GO" id="GO:0005524">
    <property type="term" value="F:ATP binding"/>
    <property type="evidence" value="ECO:0007669"/>
    <property type="project" value="UniProtKB-KW"/>
</dbReference>
<feature type="transmembrane region" description="Helical" evidence="8">
    <location>
        <begin position="405"/>
        <end position="425"/>
    </location>
</feature>
<feature type="transmembrane region" description="Helical" evidence="8">
    <location>
        <begin position="63"/>
        <end position="85"/>
    </location>
</feature>
<dbReference type="InterPro" id="IPR044726">
    <property type="entry name" value="ABCC_6TM_D2"/>
</dbReference>
<dbReference type="SMART" id="SM00382">
    <property type="entry name" value="AAA"/>
    <property type="match status" value="2"/>
</dbReference>
<evidence type="ECO:0000256" key="3">
    <source>
        <dbReference type="ARBA" id="ARBA00022692"/>
    </source>
</evidence>
<evidence type="ECO:0000259" key="9">
    <source>
        <dbReference type="PROSITE" id="PS50893"/>
    </source>
</evidence>
<dbReference type="InterPro" id="IPR056227">
    <property type="entry name" value="TMD0_ABC"/>
</dbReference>
<dbReference type="GO" id="GO:0016887">
    <property type="term" value="F:ATP hydrolysis activity"/>
    <property type="evidence" value="ECO:0007669"/>
    <property type="project" value="InterPro"/>
</dbReference>
<feature type="transmembrane region" description="Helical" evidence="8">
    <location>
        <begin position="483"/>
        <end position="509"/>
    </location>
</feature>
<sequence length="1470" mass="160013">MEECLIDVHNLWGPQVQGCGTDFDLTLLFQEIILSIWPLAIAICWALWRILELHIKDSIVASYMLYGAKAVGYISSINLQISLLAVQAFVQTSRTDATIPASCVGIVGSAILATASHYEHTRTPRASTILLLYLGYSTIADALRARTLWSIPDNHISAAVFTLCCACKFGILVAERWRKSVRADRHQPTPDEQADIISRAFLWWIVPLFRTGRKKAALPLTSEKLPDVERKLVRPVVVALKSEGQGARGLKGPSIFHDMFSGRGWMLLSPVVPRLAYIGFTFAQPFLVHRATAYMSEPAGPNIYKIGGGLIGAYAIVYVGIAASQSFYRQCTARVITALRADLVGKIHSHTLKLSSSSASRKSASTLMSADVERFVAGTRDMHECWACIIDVALGLWLLSEQLGVAVAATGGLTVTFLLLTIAILKPAAKRQSKWLRGMENRLAATTQALQTMKGIKMTGIVSVIRGDLVALRKVEVRKLRRFRYILLVVAWAAWIPVIMAPILGFTLYSLAFGHTLTPAVVYQALTIFEIFGNAVAVLINSSIQLATAVASLLRIQGFLLDDNTRHDSRLILSPAAHDDVRSSTAEDETPLLSPAPTDSDDVLLRRLSRRLSRRQAPRVALQLTRASAGWNADTGTIVQDANLAIVSPAVLAVVGPVGSGKTTMLQMLLGEAQTEGGSVALSSSHIGYCSQTPWLINDTVRNNIVGSGPFEERWYNAVIRATALTKDLRGMRHGDSTVVAYEGGSLSGGQKKRVALARAIYCRAPIVILDDPFNGLDGGTEAAVLEAVLGGEGLLRKGNTLVVWATSTAQQVRFADRVISLTQTGGLRKQDSLVKKARGSQVAGEEESKESEENIRASVWRGLSTREIFQEPLLGTLPEEPASAQAIHATAGIYRYYVKFSGRLRFCVFLLLCAIFVFGITFTQYWVARWAESSVRDPNSPQDRYIGVYFALGAVALVAWTAAAAFFVICITQRSADRCHELILDTVLAAPMSFFDSTAAGETINRFSQDMQLIDTELPYDILGTVTQAMVVVGLGGIIIYGSPWSGLAIPAVAIAVYYVQLVYLPTSRQLRVLEIETKAPLFSHFLETLNGLATIRAFGWTADYARQNIETIKASQKPFYLLFSAQNWLNLVLDLITAGLAVVIMCVGVATRSPTNSTLGLALLSASNVGLAAKRLVSYWTKMETSMAAVERVRAFTGETPSELPSKQDTTVGSADDKAWHGEGSITFSKVSAKYIPTSPLVLSSVSFTIQPGQRVAVCGRTGSGKSTLLGALLRLINLHSGSILVDGVDISTMDPNRVRSRFITLPQEPVLVNGTVRHNMQLYVPDCEDSAMIAALQAFGLWETIQAQGGLDVPLAEGHLSHGQRQLFCFARSTLQAGNTVVLDEPSSQIDRGTEEMMDRAIRERFRGHTVLCIAHKLSTILSLDTVIVMDSGCVAETGNPRELLQDRSSLFSKLMQSRPDQHSPSR</sequence>
<keyword evidence="6 8" id="KW-1133">Transmembrane helix</keyword>
<dbReference type="PANTHER" id="PTHR24223">
    <property type="entry name" value="ATP-BINDING CASSETTE SUB-FAMILY C"/>
    <property type="match status" value="1"/>
</dbReference>
<name>A0A7R8AM97_9EURO</name>
<evidence type="ECO:0000256" key="8">
    <source>
        <dbReference type="SAM" id="Phobius"/>
    </source>
</evidence>
<evidence type="ECO:0000259" key="10">
    <source>
        <dbReference type="PROSITE" id="PS50929"/>
    </source>
</evidence>
<feature type="transmembrane region" description="Helical" evidence="8">
    <location>
        <begin position="97"/>
        <end position="118"/>
    </location>
</feature>
<feature type="domain" description="ABC transporter" evidence="9">
    <location>
        <begin position="622"/>
        <end position="849"/>
    </location>
</feature>
<feature type="domain" description="ABC transporter" evidence="9">
    <location>
        <begin position="1228"/>
        <end position="1460"/>
    </location>
</feature>
<feature type="transmembrane region" description="Helical" evidence="8">
    <location>
        <begin position="383"/>
        <end position="399"/>
    </location>
</feature>
<feature type="transmembrane region" description="Helical" evidence="8">
    <location>
        <begin position="264"/>
        <end position="283"/>
    </location>
</feature>
<feature type="transmembrane region" description="Helical" evidence="8">
    <location>
        <begin position="947"/>
        <end position="972"/>
    </location>
</feature>
<keyword evidence="2" id="KW-0813">Transport</keyword>
<dbReference type="GO" id="GO:0140359">
    <property type="term" value="F:ABC-type transporter activity"/>
    <property type="evidence" value="ECO:0007669"/>
    <property type="project" value="InterPro"/>
</dbReference>
<feature type="domain" description="ABC transmembrane type-1" evidence="10">
    <location>
        <begin position="275"/>
        <end position="548"/>
    </location>
</feature>
<evidence type="ECO:0000256" key="7">
    <source>
        <dbReference type="ARBA" id="ARBA00023136"/>
    </source>
</evidence>
<dbReference type="CDD" id="cd03244">
    <property type="entry name" value="ABCC_MRP_domain2"/>
    <property type="match status" value="1"/>
</dbReference>
<feature type="transmembrane region" description="Helical" evidence="8">
    <location>
        <begin position="521"/>
        <end position="540"/>
    </location>
</feature>
<dbReference type="GeneID" id="64973552"/>
<dbReference type="InterPro" id="IPR050173">
    <property type="entry name" value="ABC_transporter_C-like"/>
</dbReference>
<proteinExistence type="predicted"/>
<feature type="transmembrane region" description="Helical" evidence="8">
    <location>
        <begin position="303"/>
        <end position="324"/>
    </location>
</feature>
<gene>
    <name evidence="11" type="ORF">APUU_31772A</name>
</gene>
<evidence type="ECO:0000256" key="2">
    <source>
        <dbReference type="ARBA" id="ARBA00022448"/>
    </source>
</evidence>
<dbReference type="Gene3D" id="1.20.1560.10">
    <property type="entry name" value="ABC transporter type 1, transmembrane domain"/>
    <property type="match status" value="2"/>
</dbReference>
<keyword evidence="7 8" id="KW-0472">Membrane</keyword>
<dbReference type="InterPro" id="IPR027417">
    <property type="entry name" value="P-loop_NTPase"/>
</dbReference>
<dbReference type="InterPro" id="IPR003593">
    <property type="entry name" value="AAA+_ATPase"/>
</dbReference>
<dbReference type="FunFam" id="3.40.50.300:FF:000630">
    <property type="entry name" value="ATP-binding cassette (ABC) transporter, putative"/>
    <property type="match status" value="1"/>
</dbReference>
<protein>
    <recommendedName>
        <fullName evidence="13">P-loop containing nucleoside triphosphate hydrolase protein</fullName>
    </recommendedName>
</protein>
<reference evidence="11" key="2">
    <citation type="submission" date="2021-02" db="EMBL/GenBank/DDBJ databases">
        <title>Aspergillus puulaauensis MK2 genome sequence.</title>
        <authorList>
            <person name="Futagami T."/>
            <person name="Mori K."/>
            <person name="Kadooka C."/>
            <person name="Tanaka T."/>
        </authorList>
    </citation>
    <scope>NUCLEOTIDE SEQUENCE</scope>
    <source>
        <strain evidence="11">MK2</strain>
    </source>
</reference>
<dbReference type="RefSeq" id="XP_041555741.1">
    <property type="nucleotide sequence ID" value="XM_041703013.1"/>
</dbReference>
<dbReference type="CDD" id="cd18580">
    <property type="entry name" value="ABC_6TM_ABCC_D2"/>
    <property type="match status" value="1"/>
</dbReference>
<dbReference type="FunFam" id="1.20.1560.10:FF:000066">
    <property type="entry name" value="ABC multidrug transporter (Eurofung)"/>
    <property type="match status" value="1"/>
</dbReference>
<feature type="transmembrane region" description="Helical" evidence="8">
    <location>
        <begin position="905"/>
        <end position="927"/>
    </location>
</feature>
<reference evidence="11" key="1">
    <citation type="submission" date="2021-01" db="EMBL/GenBank/DDBJ databases">
        <authorList>
            <consortium name="Aspergillus puulaauensis MK2 genome sequencing consortium"/>
            <person name="Kazuki M."/>
            <person name="Futagami T."/>
        </authorList>
    </citation>
    <scope>NUCLEOTIDE SEQUENCE</scope>
    <source>
        <strain evidence="11">MK2</strain>
    </source>
</reference>
<dbReference type="PROSITE" id="PS50929">
    <property type="entry name" value="ABC_TM1F"/>
    <property type="match status" value="2"/>
</dbReference>
<evidence type="ECO:0000256" key="5">
    <source>
        <dbReference type="ARBA" id="ARBA00022840"/>
    </source>
</evidence>
<evidence type="ECO:0000256" key="6">
    <source>
        <dbReference type="ARBA" id="ARBA00022989"/>
    </source>
</evidence>
<dbReference type="EMBL" id="AP024445">
    <property type="protein sequence ID" value="BCS23547.1"/>
    <property type="molecule type" value="Genomic_DNA"/>
</dbReference>
<keyword evidence="4" id="KW-0547">Nucleotide-binding</keyword>
<feature type="transmembrane region" description="Helical" evidence="8">
    <location>
        <begin position="1049"/>
        <end position="1066"/>
    </location>
</feature>
<dbReference type="Pfam" id="PF00664">
    <property type="entry name" value="ABC_membrane"/>
    <property type="match status" value="1"/>
</dbReference>
<keyword evidence="3 8" id="KW-0812">Transmembrane</keyword>
<feature type="transmembrane region" description="Helical" evidence="8">
    <location>
        <begin position="32"/>
        <end position="51"/>
    </location>
</feature>
<dbReference type="KEGG" id="apuu:APUU_31772A"/>
<dbReference type="FunFam" id="1.20.1560.10:FF:000055">
    <property type="entry name" value="ABC multidrug transporter (Eurofung)"/>
    <property type="match status" value="1"/>
</dbReference>
<feature type="transmembrane region" description="Helical" evidence="8">
    <location>
        <begin position="1130"/>
        <end position="1153"/>
    </location>
</feature>
<evidence type="ECO:0000256" key="1">
    <source>
        <dbReference type="ARBA" id="ARBA00004141"/>
    </source>
</evidence>
<feature type="domain" description="ABC transmembrane type-1" evidence="10">
    <location>
        <begin position="907"/>
        <end position="1187"/>
    </location>
</feature>
<dbReference type="Pfam" id="PF24357">
    <property type="entry name" value="TMD0_ABC"/>
    <property type="match status" value="1"/>
</dbReference>
<dbReference type="InterPro" id="IPR017871">
    <property type="entry name" value="ABC_transporter-like_CS"/>
</dbReference>
<dbReference type="Pfam" id="PF00005">
    <property type="entry name" value="ABC_tran"/>
    <property type="match status" value="2"/>
</dbReference>
<dbReference type="PROSITE" id="PS50893">
    <property type="entry name" value="ABC_TRANSPORTER_2"/>
    <property type="match status" value="2"/>
</dbReference>
<dbReference type="InterPro" id="IPR011527">
    <property type="entry name" value="ABC1_TM_dom"/>
</dbReference>
<dbReference type="SUPFAM" id="SSF90123">
    <property type="entry name" value="ABC transporter transmembrane region"/>
    <property type="match status" value="2"/>
</dbReference>
<dbReference type="InterPro" id="IPR003439">
    <property type="entry name" value="ABC_transporter-like_ATP-bd"/>
</dbReference>
<evidence type="ECO:0008006" key="13">
    <source>
        <dbReference type="Google" id="ProtNLM"/>
    </source>
</evidence>
<feature type="transmembrane region" description="Helical" evidence="8">
    <location>
        <begin position="155"/>
        <end position="174"/>
    </location>
</feature>
<comment type="subcellular location">
    <subcellularLocation>
        <location evidence="1">Membrane</location>
        <topology evidence="1">Multi-pass membrane protein</topology>
    </subcellularLocation>
</comment>
<dbReference type="PANTHER" id="PTHR24223:SF399">
    <property type="entry name" value="ABC TRANSPORTER ATNG"/>
    <property type="match status" value="1"/>
</dbReference>
<dbReference type="PROSITE" id="PS00211">
    <property type="entry name" value="ABC_TRANSPORTER_1"/>
    <property type="match status" value="2"/>
</dbReference>
<organism evidence="11 12">
    <name type="scientific">Aspergillus puulaauensis</name>
    <dbReference type="NCBI Taxonomy" id="1220207"/>
    <lineage>
        <taxon>Eukaryota</taxon>
        <taxon>Fungi</taxon>
        <taxon>Dikarya</taxon>
        <taxon>Ascomycota</taxon>
        <taxon>Pezizomycotina</taxon>
        <taxon>Eurotiomycetes</taxon>
        <taxon>Eurotiomycetidae</taxon>
        <taxon>Eurotiales</taxon>
        <taxon>Aspergillaceae</taxon>
        <taxon>Aspergillus</taxon>
    </lineage>
</organism>
<evidence type="ECO:0000313" key="12">
    <source>
        <dbReference type="Proteomes" id="UP000654913"/>
    </source>
</evidence>
<evidence type="ECO:0000256" key="4">
    <source>
        <dbReference type="ARBA" id="ARBA00022741"/>
    </source>
</evidence>
<dbReference type="Proteomes" id="UP000654913">
    <property type="component" value="Chromosome 3"/>
</dbReference>
<feature type="transmembrane region" description="Helical" evidence="8">
    <location>
        <begin position="1019"/>
        <end position="1043"/>
    </location>
</feature>
<feature type="transmembrane region" description="Helical" evidence="8">
    <location>
        <begin position="130"/>
        <end position="149"/>
    </location>
</feature>
<dbReference type="GO" id="GO:0016020">
    <property type="term" value="C:membrane"/>
    <property type="evidence" value="ECO:0007669"/>
    <property type="project" value="UniProtKB-SubCell"/>
</dbReference>
<dbReference type="OrthoDB" id="6500128at2759"/>
<dbReference type="InterPro" id="IPR036640">
    <property type="entry name" value="ABC1_TM_sf"/>
</dbReference>
<keyword evidence="5" id="KW-0067">ATP-binding</keyword>
<evidence type="ECO:0000313" key="11">
    <source>
        <dbReference type="EMBL" id="BCS23547.1"/>
    </source>
</evidence>